<keyword evidence="9" id="KW-0012">Acyltransferase</keyword>
<keyword evidence="5 7" id="KW-1133">Transmembrane helix</keyword>
<dbReference type="PANTHER" id="PTHR15486">
    <property type="entry name" value="ANCIENT UBIQUITOUS PROTEIN"/>
    <property type="match status" value="1"/>
</dbReference>
<dbReference type="InterPro" id="IPR002123">
    <property type="entry name" value="Plipid/glycerol_acylTrfase"/>
</dbReference>
<feature type="transmembrane region" description="Helical" evidence="7">
    <location>
        <begin position="293"/>
        <end position="314"/>
    </location>
</feature>
<proteinExistence type="inferred from homology"/>
<reference evidence="9 10" key="1">
    <citation type="journal article" date="2017" name="Nature">
        <title>The Apostasia genome and the evolution of orchids.</title>
        <authorList>
            <person name="Zhang G.Q."/>
            <person name="Liu K.W."/>
            <person name="Li Z."/>
            <person name="Lohaus R."/>
            <person name="Hsiao Y.Y."/>
            <person name="Niu S.C."/>
            <person name="Wang J.Y."/>
            <person name="Lin Y.C."/>
            <person name="Xu Q."/>
            <person name="Chen L.J."/>
            <person name="Yoshida K."/>
            <person name="Fujiwara S."/>
            <person name="Wang Z.W."/>
            <person name="Zhang Y.Q."/>
            <person name="Mitsuda N."/>
            <person name="Wang M."/>
            <person name="Liu G.H."/>
            <person name="Pecoraro L."/>
            <person name="Huang H.X."/>
            <person name="Xiao X.J."/>
            <person name="Lin M."/>
            <person name="Wu X.Y."/>
            <person name="Wu W.L."/>
            <person name="Chen Y.Y."/>
            <person name="Chang S.B."/>
            <person name="Sakamoto S."/>
            <person name="Ohme-Takagi M."/>
            <person name="Yagi M."/>
            <person name="Zeng S.J."/>
            <person name="Shen C.Y."/>
            <person name="Yeh C.M."/>
            <person name="Luo Y.B."/>
            <person name="Tsai W.C."/>
            <person name="Van de Peer Y."/>
            <person name="Liu Z.J."/>
        </authorList>
    </citation>
    <scope>NUCLEOTIDE SEQUENCE [LARGE SCALE GENOMIC DNA]</scope>
    <source>
        <strain evidence="10">cv. Shenzhen</strain>
        <tissue evidence="9">Stem</tissue>
    </source>
</reference>
<evidence type="ECO:0000256" key="5">
    <source>
        <dbReference type="ARBA" id="ARBA00022989"/>
    </source>
</evidence>
<evidence type="ECO:0000256" key="3">
    <source>
        <dbReference type="ARBA" id="ARBA00022679"/>
    </source>
</evidence>
<dbReference type="Pfam" id="PF23270">
    <property type="entry name" value="HAD_RAM2_N"/>
    <property type="match status" value="1"/>
</dbReference>
<evidence type="ECO:0000256" key="4">
    <source>
        <dbReference type="ARBA" id="ARBA00022692"/>
    </source>
</evidence>
<keyword evidence="3 9" id="KW-0808">Transferase</keyword>
<evidence type="ECO:0000256" key="1">
    <source>
        <dbReference type="ARBA" id="ARBA00004141"/>
    </source>
</evidence>
<gene>
    <name evidence="9" type="primary">GPAT1</name>
    <name evidence="9" type="ORF">AXF42_Ash017156</name>
</gene>
<organism evidence="9 10">
    <name type="scientific">Apostasia shenzhenica</name>
    <dbReference type="NCBI Taxonomy" id="1088818"/>
    <lineage>
        <taxon>Eukaryota</taxon>
        <taxon>Viridiplantae</taxon>
        <taxon>Streptophyta</taxon>
        <taxon>Embryophyta</taxon>
        <taxon>Tracheophyta</taxon>
        <taxon>Spermatophyta</taxon>
        <taxon>Magnoliopsida</taxon>
        <taxon>Liliopsida</taxon>
        <taxon>Asparagales</taxon>
        <taxon>Orchidaceae</taxon>
        <taxon>Apostasioideae</taxon>
        <taxon>Apostasia</taxon>
    </lineage>
</organism>
<evidence type="ECO:0000313" key="9">
    <source>
        <dbReference type="EMBL" id="PKA47211.1"/>
    </source>
</evidence>
<evidence type="ECO:0000313" key="10">
    <source>
        <dbReference type="Proteomes" id="UP000236161"/>
    </source>
</evidence>
<dbReference type="PANTHER" id="PTHR15486:SF0">
    <property type="entry name" value="GLYCEROL-3-PHOSPHATE ACYLTRANSFERASE 1"/>
    <property type="match status" value="1"/>
</dbReference>
<dbReference type="InterPro" id="IPR056462">
    <property type="entry name" value="HAD_RAM2/GPAT1-8"/>
</dbReference>
<dbReference type="Pfam" id="PF01553">
    <property type="entry name" value="Acyltransferase"/>
    <property type="match status" value="1"/>
</dbReference>
<dbReference type="GO" id="GO:0016791">
    <property type="term" value="F:phosphatase activity"/>
    <property type="evidence" value="ECO:0007669"/>
    <property type="project" value="TreeGrafter"/>
</dbReference>
<evidence type="ECO:0000256" key="6">
    <source>
        <dbReference type="ARBA" id="ARBA00023136"/>
    </source>
</evidence>
<evidence type="ECO:0000256" key="7">
    <source>
        <dbReference type="SAM" id="Phobius"/>
    </source>
</evidence>
<dbReference type="CDD" id="cd06551">
    <property type="entry name" value="LPLAT"/>
    <property type="match status" value="1"/>
</dbReference>
<accession>A0A2H9ZV82</accession>
<dbReference type="SUPFAM" id="SSF69593">
    <property type="entry name" value="Glycerol-3-phosphate (1)-acyltransferase"/>
    <property type="match status" value="1"/>
</dbReference>
<name>A0A2H9ZV82_9ASPA</name>
<evidence type="ECO:0000256" key="2">
    <source>
        <dbReference type="ARBA" id="ARBA00007937"/>
    </source>
</evidence>
<dbReference type="GO" id="GO:0090447">
    <property type="term" value="F:glycerol-3-phosphate 2-O-acyltransferase activity"/>
    <property type="evidence" value="ECO:0007669"/>
    <property type="project" value="TreeGrafter"/>
</dbReference>
<protein>
    <submittedName>
        <fullName evidence="9">Glycerol-3-phosphate acyltransferase 1</fullName>
        <ecNumber evidence="9">2.3.1.15</ecNumber>
    </submittedName>
</protein>
<dbReference type="GO" id="GO:0010143">
    <property type="term" value="P:cutin biosynthetic process"/>
    <property type="evidence" value="ECO:0007669"/>
    <property type="project" value="TreeGrafter"/>
</dbReference>
<sequence>MRTYAFILRNPPPTSGQPLSGCSASTARSWLSESRMKKSSLLCDFQNSILKSNSLFPLFMVVAFEAGGPLRTALLLLCFPLLLLLGEKSELGLRVMVFVSFCGLKTRDMEIVARAVLPKVYLEELNGQGYEAVAAAGRRVVATRLPRVMVEVFLKEYLGVNDVVAAELEVAGGRYFTGNFAAGCAGGGLESRLITLNALLGEDKVDVGLVGSKNPSDHYLISYSKQVYVLDGDGGKTKVPREKYPKPPLVFHDGRLAFLPTPAAALALLLWLPFAVLLSVLRILVGVLLPYRIIPTIAAALGVHFRVSGVLYVCTHRTLVDPIFLSYALGRSVPAVTYSLSHITEAISPIRTVRLTRDRRRDAETMRRLLASGDLAVCPEGTTCREPYLLRFSPLFAELAAEIEPVAINAEATMFYGTTASGLKFLDPIFFFMNPQPRYHVRFLGCVPREMTVAGGWQAAEVANRIQKQLAEALGFECTSLTRKDKYLVLAGNDGVVPPPAEKK</sequence>
<dbReference type="GO" id="GO:0004366">
    <property type="term" value="F:glycerol-3-phosphate O-acyltransferase activity"/>
    <property type="evidence" value="ECO:0007669"/>
    <property type="project" value="UniProtKB-EC"/>
</dbReference>
<feature type="transmembrane region" description="Helical" evidence="7">
    <location>
        <begin position="256"/>
        <end position="281"/>
    </location>
</feature>
<feature type="domain" description="Phospholipid/glycerol acyltransferase" evidence="8">
    <location>
        <begin position="310"/>
        <end position="411"/>
    </location>
</feature>
<dbReference type="GO" id="GO:0016020">
    <property type="term" value="C:membrane"/>
    <property type="evidence" value="ECO:0007669"/>
    <property type="project" value="UniProtKB-SubCell"/>
</dbReference>
<dbReference type="STRING" id="1088818.A0A2H9ZV82"/>
<keyword evidence="4 7" id="KW-0812">Transmembrane</keyword>
<dbReference type="Proteomes" id="UP000236161">
    <property type="component" value="Unassembled WGS sequence"/>
</dbReference>
<comment type="subcellular location">
    <subcellularLocation>
        <location evidence="1">Membrane</location>
        <topology evidence="1">Multi-pass membrane protein</topology>
    </subcellularLocation>
</comment>
<dbReference type="EMBL" id="KZ453539">
    <property type="protein sequence ID" value="PKA47211.1"/>
    <property type="molecule type" value="Genomic_DNA"/>
</dbReference>
<comment type="similarity">
    <text evidence="2">Belongs to the GPAT/DAPAT family.</text>
</comment>
<dbReference type="EC" id="2.3.1.15" evidence="9"/>
<dbReference type="SMART" id="SM00563">
    <property type="entry name" value="PlsC"/>
    <property type="match status" value="1"/>
</dbReference>
<keyword evidence="10" id="KW-1185">Reference proteome</keyword>
<evidence type="ECO:0000259" key="8">
    <source>
        <dbReference type="SMART" id="SM00563"/>
    </source>
</evidence>
<dbReference type="OrthoDB" id="1854593at2759"/>
<keyword evidence="6 7" id="KW-0472">Membrane</keyword>
<dbReference type="AlphaFoldDB" id="A0A2H9ZV82"/>